<gene>
    <name evidence="3" type="ORF">DCW48_02675</name>
</gene>
<feature type="region of interest" description="Disordered" evidence="1">
    <location>
        <begin position="75"/>
        <end position="115"/>
    </location>
</feature>
<accession>A0A351R969</accession>
<keyword evidence="2" id="KW-0732">Signal</keyword>
<feature type="compositionally biased region" description="Polar residues" evidence="1">
    <location>
        <begin position="89"/>
        <end position="104"/>
    </location>
</feature>
<evidence type="ECO:0000256" key="1">
    <source>
        <dbReference type="SAM" id="MobiDB-lite"/>
    </source>
</evidence>
<dbReference type="EMBL" id="DNAA01000061">
    <property type="protein sequence ID" value="HBA08590.1"/>
    <property type="molecule type" value="Genomic_DNA"/>
</dbReference>
<reference evidence="3 4" key="1">
    <citation type="journal article" date="2018" name="Nat. Biotechnol.">
        <title>A standardized bacterial taxonomy based on genome phylogeny substantially revises the tree of life.</title>
        <authorList>
            <person name="Parks D.H."/>
            <person name="Chuvochina M."/>
            <person name="Waite D.W."/>
            <person name="Rinke C."/>
            <person name="Skarshewski A."/>
            <person name="Chaumeil P.A."/>
            <person name="Hugenholtz P."/>
        </authorList>
    </citation>
    <scope>NUCLEOTIDE SEQUENCE [LARGE SCALE GENOMIC DNA]</scope>
    <source>
        <strain evidence="3">UBA9958</strain>
    </source>
</reference>
<feature type="signal peptide" evidence="2">
    <location>
        <begin position="1"/>
        <end position="24"/>
    </location>
</feature>
<evidence type="ECO:0000256" key="2">
    <source>
        <dbReference type="SAM" id="SignalP"/>
    </source>
</evidence>
<sequence length="115" mass="12415">MKKLTSIMLIGAAVSSTIAVSAIAANQHGTNYSQLELNAMDTNKDSMVSKDEFLAYNELAFSKMKLTNGMISLKSKAKTNSKSTDDESSMNNKPIGTTTENPNVNERDAVNGKSY</sequence>
<comment type="caution">
    <text evidence="3">The sequence shown here is derived from an EMBL/GenBank/DDBJ whole genome shotgun (WGS) entry which is preliminary data.</text>
</comment>
<dbReference type="Proteomes" id="UP000264313">
    <property type="component" value="Unassembled WGS sequence"/>
</dbReference>
<feature type="compositionally biased region" description="Basic and acidic residues" evidence="1">
    <location>
        <begin position="105"/>
        <end position="115"/>
    </location>
</feature>
<evidence type="ECO:0008006" key="5">
    <source>
        <dbReference type="Google" id="ProtNLM"/>
    </source>
</evidence>
<organism evidence="3 4">
    <name type="scientific">Methylotenera mobilis</name>
    <dbReference type="NCBI Taxonomy" id="359408"/>
    <lineage>
        <taxon>Bacteria</taxon>
        <taxon>Pseudomonadati</taxon>
        <taxon>Pseudomonadota</taxon>
        <taxon>Betaproteobacteria</taxon>
        <taxon>Nitrosomonadales</taxon>
        <taxon>Methylophilaceae</taxon>
        <taxon>Methylotenera</taxon>
    </lineage>
</organism>
<proteinExistence type="predicted"/>
<evidence type="ECO:0000313" key="4">
    <source>
        <dbReference type="Proteomes" id="UP000264313"/>
    </source>
</evidence>
<feature type="chain" id="PRO_5016864499" description="EF-hand domain-containing protein" evidence="2">
    <location>
        <begin position="25"/>
        <end position="115"/>
    </location>
</feature>
<name>A0A351R969_9PROT</name>
<dbReference type="AlphaFoldDB" id="A0A351R969"/>
<protein>
    <recommendedName>
        <fullName evidence="5">EF-hand domain-containing protein</fullName>
    </recommendedName>
</protein>
<evidence type="ECO:0000313" key="3">
    <source>
        <dbReference type="EMBL" id="HBA08590.1"/>
    </source>
</evidence>